<sequence>MANVGKRKAFSIGAEKHGVDAFSQNEIERFECCDDDVMTSG</sequence>
<accession>A0A4Y2CSP9</accession>
<feature type="non-terminal residue" evidence="1">
    <location>
        <position position="41"/>
    </location>
</feature>
<gene>
    <name evidence="1" type="ORF">AVEN_83322_1</name>
</gene>
<name>A0A4Y2CSP9_ARAVE</name>
<keyword evidence="2" id="KW-1185">Reference proteome</keyword>
<proteinExistence type="predicted"/>
<evidence type="ECO:0000313" key="2">
    <source>
        <dbReference type="Proteomes" id="UP000499080"/>
    </source>
</evidence>
<reference evidence="1 2" key="1">
    <citation type="journal article" date="2019" name="Sci. Rep.">
        <title>Orb-weaving spider Araneus ventricosus genome elucidates the spidroin gene catalogue.</title>
        <authorList>
            <person name="Kono N."/>
            <person name="Nakamura H."/>
            <person name="Ohtoshi R."/>
            <person name="Moran D.A.P."/>
            <person name="Shinohara A."/>
            <person name="Yoshida Y."/>
            <person name="Fujiwara M."/>
            <person name="Mori M."/>
            <person name="Tomita M."/>
            <person name="Arakawa K."/>
        </authorList>
    </citation>
    <scope>NUCLEOTIDE SEQUENCE [LARGE SCALE GENOMIC DNA]</scope>
</reference>
<protein>
    <submittedName>
        <fullName evidence="1">Uncharacterized protein</fullName>
    </submittedName>
</protein>
<evidence type="ECO:0000313" key="1">
    <source>
        <dbReference type="EMBL" id="GBM06837.1"/>
    </source>
</evidence>
<comment type="caution">
    <text evidence="1">The sequence shown here is derived from an EMBL/GenBank/DDBJ whole genome shotgun (WGS) entry which is preliminary data.</text>
</comment>
<dbReference type="EMBL" id="BGPR01087351">
    <property type="protein sequence ID" value="GBM06837.1"/>
    <property type="molecule type" value="Genomic_DNA"/>
</dbReference>
<organism evidence="1 2">
    <name type="scientific">Araneus ventricosus</name>
    <name type="common">Orbweaver spider</name>
    <name type="synonym">Epeira ventricosa</name>
    <dbReference type="NCBI Taxonomy" id="182803"/>
    <lineage>
        <taxon>Eukaryota</taxon>
        <taxon>Metazoa</taxon>
        <taxon>Ecdysozoa</taxon>
        <taxon>Arthropoda</taxon>
        <taxon>Chelicerata</taxon>
        <taxon>Arachnida</taxon>
        <taxon>Araneae</taxon>
        <taxon>Araneomorphae</taxon>
        <taxon>Entelegynae</taxon>
        <taxon>Araneoidea</taxon>
        <taxon>Araneidae</taxon>
        <taxon>Araneus</taxon>
    </lineage>
</organism>
<dbReference type="Proteomes" id="UP000499080">
    <property type="component" value="Unassembled WGS sequence"/>
</dbReference>
<dbReference type="AlphaFoldDB" id="A0A4Y2CSP9"/>